<accession>A0A433WD40</accession>
<dbReference type="GO" id="GO:0015562">
    <property type="term" value="F:efflux transmembrane transporter activity"/>
    <property type="evidence" value="ECO:0007669"/>
    <property type="project" value="InterPro"/>
</dbReference>
<dbReference type="Proteomes" id="UP000281028">
    <property type="component" value="Unassembled WGS sequence"/>
</dbReference>
<dbReference type="EMBL" id="RIAR02000001">
    <property type="protein sequence ID" value="NSL86699.1"/>
    <property type="molecule type" value="Genomic_DNA"/>
</dbReference>
<proteinExistence type="predicted"/>
<protein>
    <submittedName>
        <fullName evidence="1">TolC family protein</fullName>
    </submittedName>
</protein>
<dbReference type="Gene3D" id="1.20.1600.10">
    <property type="entry name" value="Outer membrane efflux proteins (OEP)"/>
    <property type="match status" value="1"/>
</dbReference>
<evidence type="ECO:0000313" key="2">
    <source>
        <dbReference type="Proteomes" id="UP000281028"/>
    </source>
</evidence>
<dbReference type="RefSeq" id="WP_127042915.1">
    <property type="nucleotide sequence ID" value="NZ_JAABOK010000001.1"/>
</dbReference>
<comment type="caution">
    <text evidence="1">The sequence shown here is derived from an EMBL/GenBank/DDBJ whole genome shotgun (WGS) entry which is preliminary data.</text>
</comment>
<gene>
    <name evidence="1" type="ORF">ECE50_007650</name>
</gene>
<keyword evidence="2" id="KW-1185">Reference proteome</keyword>
<evidence type="ECO:0000313" key="1">
    <source>
        <dbReference type="EMBL" id="NSL86699.1"/>
    </source>
</evidence>
<dbReference type="AlphaFoldDB" id="A0A433WD40"/>
<organism evidence="1 2">
    <name type="scientific">Chitinophaga solisilvae</name>
    <dbReference type="NCBI Taxonomy" id="1233460"/>
    <lineage>
        <taxon>Bacteria</taxon>
        <taxon>Pseudomonadati</taxon>
        <taxon>Bacteroidota</taxon>
        <taxon>Chitinophagia</taxon>
        <taxon>Chitinophagales</taxon>
        <taxon>Chitinophagaceae</taxon>
        <taxon>Chitinophaga</taxon>
    </lineage>
</organism>
<sequence length="247" mass="28087">MNHSSRLITKGLIIAALLLGSSRQMYAQQQDTGNTVLLRLPSDPAIVARFKQRLVELALQNPGIQHYDVQQEVNKYEKRIAAARWANLFSASGNLNEITLRGNSQGSVYYPRYNFGVFVPLGSFITIPSEVRRVKAQSKLIDTEKKSKAMELKARVLHQYEDYAALKQLLEIHLPVLEDALNHFSQIEEKFKAGDASVPMDIYKEAYRSYNNELVRKITLERDLRQSKIDLEGLVGVTLEEVLLQVQ</sequence>
<reference evidence="1" key="1">
    <citation type="submission" date="2020-05" db="EMBL/GenBank/DDBJ databases">
        <title>Chitinophaga laudate sp. nov., isolated from a tropical peat swamp.</title>
        <authorList>
            <person name="Goh C.B.S."/>
            <person name="Lee M.S."/>
            <person name="Parimannan S."/>
            <person name="Pasbakhsh P."/>
            <person name="Yule C.M."/>
            <person name="Rajandas H."/>
            <person name="Loke S."/>
            <person name="Croft L."/>
            <person name="Tan J.B.L."/>
        </authorList>
    </citation>
    <scope>NUCLEOTIDE SEQUENCE</scope>
    <source>
        <strain evidence="1">Mgbs1</strain>
    </source>
</reference>
<dbReference type="SUPFAM" id="SSF56954">
    <property type="entry name" value="Outer membrane efflux proteins (OEP)"/>
    <property type="match status" value="1"/>
</dbReference>
<name>A0A433WD40_9BACT</name>
<dbReference type="OrthoDB" id="654651at2"/>